<keyword evidence="6 10" id="KW-0028">Amino-acid biosynthesis</keyword>
<dbReference type="InterPro" id="IPR001240">
    <property type="entry name" value="PRAI_dom"/>
</dbReference>
<dbReference type="PANTHER" id="PTHR42894:SF1">
    <property type="entry name" value="N-(5'-PHOSPHORIBOSYL)ANTHRANILATE ISOMERASE"/>
    <property type="match status" value="1"/>
</dbReference>
<dbReference type="InterPro" id="IPR011060">
    <property type="entry name" value="RibuloseP-bd_barrel"/>
</dbReference>
<dbReference type="InterPro" id="IPR013785">
    <property type="entry name" value="Aldolase_TIM"/>
</dbReference>
<keyword evidence="8 10" id="KW-0057">Aromatic amino acid biosynthesis</keyword>
<keyword evidence="7 10" id="KW-0822">Tryptophan biosynthesis</keyword>
<dbReference type="CDD" id="cd00405">
    <property type="entry name" value="PRAI"/>
    <property type="match status" value="1"/>
</dbReference>
<evidence type="ECO:0000259" key="11">
    <source>
        <dbReference type="Pfam" id="PF00697"/>
    </source>
</evidence>
<keyword evidence="9 10" id="KW-0413">Isomerase</keyword>
<dbReference type="PANTHER" id="PTHR42894">
    <property type="entry name" value="N-(5'-PHOSPHORIBOSYL)ANTHRANILATE ISOMERASE"/>
    <property type="match status" value="1"/>
</dbReference>
<evidence type="ECO:0000256" key="5">
    <source>
        <dbReference type="ARBA" id="ARBA00022272"/>
    </source>
</evidence>
<name>A0A2J0LGP8_9BACT</name>
<dbReference type="Proteomes" id="UP000231267">
    <property type="component" value="Unassembled WGS sequence"/>
</dbReference>
<protein>
    <recommendedName>
        <fullName evidence="5 10">N-(5'-phosphoribosyl)anthranilate isomerase</fullName>
        <shortName evidence="10">PRAI</shortName>
        <ecNumber evidence="4 10">5.3.1.24</ecNumber>
    </recommendedName>
</protein>
<reference evidence="12 13" key="1">
    <citation type="submission" date="2017-09" db="EMBL/GenBank/DDBJ databases">
        <title>Depth-based differentiation of microbial function through sediment-hosted aquifers and enrichment of novel symbionts in the deep terrestrial subsurface.</title>
        <authorList>
            <person name="Probst A.J."/>
            <person name="Ladd B."/>
            <person name="Jarett J.K."/>
            <person name="Geller-Mcgrath D.E."/>
            <person name="Sieber C.M."/>
            <person name="Emerson J.B."/>
            <person name="Anantharaman K."/>
            <person name="Thomas B.C."/>
            <person name="Malmstrom R."/>
            <person name="Stieglmeier M."/>
            <person name="Klingl A."/>
            <person name="Woyke T."/>
            <person name="Ryan C.M."/>
            <person name="Banfield J.F."/>
        </authorList>
    </citation>
    <scope>NUCLEOTIDE SEQUENCE [LARGE SCALE GENOMIC DNA]</scope>
    <source>
        <strain evidence="12">CG12_big_fil_rev_8_21_14_0_65_43_15</strain>
    </source>
</reference>
<evidence type="ECO:0000256" key="3">
    <source>
        <dbReference type="ARBA" id="ARBA00007571"/>
    </source>
</evidence>
<dbReference type="AlphaFoldDB" id="A0A2J0LGP8"/>
<dbReference type="EMBL" id="PFGP01000002">
    <property type="protein sequence ID" value="PIW67038.1"/>
    <property type="molecule type" value="Genomic_DNA"/>
</dbReference>
<feature type="domain" description="N-(5'phosphoribosyl) anthranilate isomerase (PRAI)" evidence="11">
    <location>
        <begin position="3"/>
        <end position="199"/>
    </location>
</feature>
<dbReference type="GO" id="GO:0000162">
    <property type="term" value="P:L-tryptophan biosynthetic process"/>
    <property type="evidence" value="ECO:0007669"/>
    <property type="project" value="UniProtKB-UniRule"/>
</dbReference>
<evidence type="ECO:0000256" key="10">
    <source>
        <dbReference type="HAMAP-Rule" id="MF_00135"/>
    </source>
</evidence>
<evidence type="ECO:0000256" key="2">
    <source>
        <dbReference type="ARBA" id="ARBA00004664"/>
    </source>
</evidence>
<dbReference type="UniPathway" id="UPA00035">
    <property type="reaction ID" value="UER00042"/>
</dbReference>
<sequence length="207" mass="23082">MKIKICGITNLKDAKAAVNAGVDILGFVFAKSPRRITSKTAVEIIKSIGPRVEFAGVFVDSPVSVVQRIILECKIGILQFHGDESPEYCDVFRQTHRVFKAFRIKDKKDLKDLRIYEVDGYLLDAFVKDKKGGTGKMFDWKLAVDAKKFVSPVILSGGLDSKNIKKAIKIVKPYMVDVSSGLEKSPGKKDLKLMKDFIKAVKDEKIT</sequence>
<comment type="caution">
    <text evidence="12">The sequence shown here is derived from an EMBL/GenBank/DDBJ whole genome shotgun (WGS) entry which is preliminary data.</text>
</comment>
<dbReference type="FunFam" id="3.20.20.70:FF:000075">
    <property type="entry name" value="Tryptophan biosynthesis protein TRP1"/>
    <property type="match status" value="1"/>
</dbReference>
<dbReference type="Gene3D" id="3.20.20.70">
    <property type="entry name" value="Aldolase class I"/>
    <property type="match status" value="1"/>
</dbReference>
<dbReference type="InterPro" id="IPR044643">
    <property type="entry name" value="TrpF_fam"/>
</dbReference>
<evidence type="ECO:0000256" key="1">
    <source>
        <dbReference type="ARBA" id="ARBA00001164"/>
    </source>
</evidence>
<dbReference type="SUPFAM" id="SSF51366">
    <property type="entry name" value="Ribulose-phoshate binding barrel"/>
    <property type="match status" value="1"/>
</dbReference>
<comment type="pathway">
    <text evidence="2 10">Amino-acid biosynthesis; L-tryptophan biosynthesis; L-tryptophan from chorismate: step 3/5.</text>
</comment>
<dbReference type="EC" id="5.3.1.24" evidence="4 10"/>
<comment type="similarity">
    <text evidence="3 10">Belongs to the TrpF family.</text>
</comment>
<evidence type="ECO:0000256" key="6">
    <source>
        <dbReference type="ARBA" id="ARBA00022605"/>
    </source>
</evidence>
<organism evidence="12 13">
    <name type="scientific">Candidatus Taenaricola geysiri</name>
    <dbReference type="NCBI Taxonomy" id="1974752"/>
    <lineage>
        <taxon>Bacteria</taxon>
        <taxon>Pseudomonadati</taxon>
        <taxon>Candidatus Omnitrophota</taxon>
        <taxon>Candidatus Taenaricola</taxon>
    </lineage>
</organism>
<evidence type="ECO:0000256" key="9">
    <source>
        <dbReference type="ARBA" id="ARBA00023235"/>
    </source>
</evidence>
<gene>
    <name evidence="10" type="primary">trpF</name>
    <name evidence="12" type="ORF">COW11_00140</name>
</gene>
<evidence type="ECO:0000256" key="4">
    <source>
        <dbReference type="ARBA" id="ARBA00012572"/>
    </source>
</evidence>
<dbReference type="Pfam" id="PF00697">
    <property type="entry name" value="PRAI"/>
    <property type="match status" value="1"/>
</dbReference>
<evidence type="ECO:0000313" key="12">
    <source>
        <dbReference type="EMBL" id="PIW67038.1"/>
    </source>
</evidence>
<evidence type="ECO:0000256" key="7">
    <source>
        <dbReference type="ARBA" id="ARBA00022822"/>
    </source>
</evidence>
<dbReference type="HAMAP" id="MF_00135">
    <property type="entry name" value="PRAI"/>
    <property type="match status" value="1"/>
</dbReference>
<evidence type="ECO:0000256" key="8">
    <source>
        <dbReference type="ARBA" id="ARBA00023141"/>
    </source>
</evidence>
<dbReference type="NCBIfam" id="NF002298">
    <property type="entry name" value="PRK01222.1-4"/>
    <property type="match status" value="1"/>
</dbReference>
<evidence type="ECO:0000313" key="13">
    <source>
        <dbReference type="Proteomes" id="UP000231267"/>
    </source>
</evidence>
<accession>A0A2J0LGP8</accession>
<proteinExistence type="inferred from homology"/>
<dbReference type="GO" id="GO:0004640">
    <property type="term" value="F:phosphoribosylanthranilate isomerase activity"/>
    <property type="evidence" value="ECO:0007669"/>
    <property type="project" value="UniProtKB-UniRule"/>
</dbReference>
<comment type="catalytic activity">
    <reaction evidence="1 10">
        <text>N-(5-phospho-beta-D-ribosyl)anthranilate = 1-(2-carboxyphenylamino)-1-deoxy-D-ribulose 5-phosphate</text>
        <dbReference type="Rhea" id="RHEA:21540"/>
        <dbReference type="ChEBI" id="CHEBI:18277"/>
        <dbReference type="ChEBI" id="CHEBI:58613"/>
        <dbReference type="EC" id="5.3.1.24"/>
    </reaction>
</comment>